<dbReference type="KEGG" id="ncb:C0V82_00855"/>
<dbReference type="PANTHER" id="PTHR12835">
    <property type="entry name" value="BIOTIN PROTEIN LIGASE"/>
    <property type="match status" value="1"/>
</dbReference>
<keyword evidence="8" id="KW-1185">Reference proteome</keyword>
<dbReference type="EC" id="6.3.4.15" evidence="5"/>
<dbReference type="Gene3D" id="2.30.30.100">
    <property type="match status" value="1"/>
</dbReference>
<dbReference type="GO" id="GO:0005737">
    <property type="term" value="C:cytoplasm"/>
    <property type="evidence" value="ECO:0007669"/>
    <property type="project" value="TreeGrafter"/>
</dbReference>
<dbReference type="RefSeq" id="WP_102110711.1">
    <property type="nucleotide sequence ID" value="NZ_BMGN01000005.1"/>
</dbReference>
<dbReference type="GO" id="GO:0004077">
    <property type="term" value="F:biotin--[biotin carboxyl-carrier protein] ligase activity"/>
    <property type="evidence" value="ECO:0007669"/>
    <property type="project" value="UniProtKB-EC"/>
</dbReference>
<dbReference type="GO" id="GO:0005524">
    <property type="term" value="F:ATP binding"/>
    <property type="evidence" value="ECO:0007669"/>
    <property type="project" value="UniProtKB-KW"/>
</dbReference>
<evidence type="ECO:0000256" key="4">
    <source>
        <dbReference type="ARBA" id="ARBA00023267"/>
    </source>
</evidence>
<evidence type="ECO:0000256" key="1">
    <source>
        <dbReference type="ARBA" id="ARBA00022598"/>
    </source>
</evidence>
<dbReference type="OrthoDB" id="9807064at2"/>
<dbReference type="SUPFAM" id="SSF55681">
    <property type="entry name" value="Class II aaRS and biotin synthetases"/>
    <property type="match status" value="1"/>
</dbReference>
<dbReference type="InterPro" id="IPR004143">
    <property type="entry name" value="BPL_LPL_catalytic"/>
</dbReference>
<evidence type="ECO:0000256" key="2">
    <source>
        <dbReference type="ARBA" id="ARBA00022741"/>
    </source>
</evidence>
<sequence length="260" mass="27161">MVTGQNRYDETRAALLPAFFHLHSIDECGSTNDLAKQMAGDGAPEGTLVWALRQTAGRGRRGRAWSSHPGNLACSLVLRPGLSAGQAALTSFVAAVAVGEAVSALVPGKVTLKWPNDVLLDGAKISGILLESEAGRGGSVDWLVLGVGINVRHFPEEALYPATGLLAAGADVTVEQVLTAYAGAFDAWYHRFLTQGFAPIRAAWLNAAQGLGAAVTVRLHDETFAGRLVDMDDDGVLLVDVGGTIRRVTAGDVFFPGGGN</sequence>
<accession>A0A2K9N733</accession>
<comment type="catalytic activity">
    <reaction evidence="6">
        <text>biotin + L-lysyl-[protein] + ATP = N(6)-biotinyl-L-lysyl-[protein] + AMP + diphosphate + H(+)</text>
        <dbReference type="Rhea" id="RHEA:11756"/>
        <dbReference type="Rhea" id="RHEA-COMP:9752"/>
        <dbReference type="Rhea" id="RHEA-COMP:10505"/>
        <dbReference type="ChEBI" id="CHEBI:15378"/>
        <dbReference type="ChEBI" id="CHEBI:29969"/>
        <dbReference type="ChEBI" id="CHEBI:30616"/>
        <dbReference type="ChEBI" id="CHEBI:33019"/>
        <dbReference type="ChEBI" id="CHEBI:57586"/>
        <dbReference type="ChEBI" id="CHEBI:83144"/>
        <dbReference type="ChEBI" id="CHEBI:456215"/>
        <dbReference type="EC" id="6.3.4.15"/>
    </reaction>
</comment>
<keyword evidence="4" id="KW-0092">Biotin</keyword>
<dbReference type="EMBL" id="CP025611">
    <property type="protein sequence ID" value="AUN28958.1"/>
    <property type="molecule type" value="Genomic_DNA"/>
</dbReference>
<evidence type="ECO:0000313" key="7">
    <source>
        <dbReference type="EMBL" id="AUN28958.1"/>
    </source>
</evidence>
<dbReference type="AlphaFoldDB" id="A0A2K9N733"/>
<gene>
    <name evidence="7" type="ORF">C0V82_00855</name>
</gene>
<dbReference type="Proteomes" id="UP000234752">
    <property type="component" value="Chromosome eg_1"/>
</dbReference>
<keyword evidence="3" id="KW-0067">ATP-binding</keyword>
<dbReference type="Pfam" id="PF02237">
    <property type="entry name" value="BPL_C"/>
    <property type="match status" value="1"/>
</dbReference>
<name>A0A2K9N733_9PROT</name>
<dbReference type="InterPro" id="IPR008988">
    <property type="entry name" value="Transcriptional_repressor_C"/>
</dbReference>
<dbReference type="SUPFAM" id="SSF50037">
    <property type="entry name" value="C-terminal domain of transcriptional repressors"/>
    <property type="match status" value="1"/>
</dbReference>
<dbReference type="PROSITE" id="PS51733">
    <property type="entry name" value="BPL_LPL_CATALYTIC"/>
    <property type="match status" value="1"/>
</dbReference>
<keyword evidence="1 7" id="KW-0436">Ligase</keyword>
<evidence type="ECO:0000256" key="3">
    <source>
        <dbReference type="ARBA" id="ARBA00022840"/>
    </source>
</evidence>
<reference evidence="7 8" key="1">
    <citation type="submission" date="2017-12" db="EMBL/GenBank/DDBJ databases">
        <title>Genomes of bacteria within cyanobacterial aggregates.</title>
        <authorList>
            <person name="Cai H."/>
        </authorList>
    </citation>
    <scope>NUCLEOTIDE SEQUENCE [LARGE SCALE GENOMIC DNA]</scope>
    <source>
        <strain evidence="7 8">TH16</strain>
    </source>
</reference>
<dbReference type="Gene3D" id="3.30.930.10">
    <property type="entry name" value="Bira Bifunctional Protein, Domain 2"/>
    <property type="match status" value="1"/>
</dbReference>
<dbReference type="InterPro" id="IPR003142">
    <property type="entry name" value="BPL_C"/>
</dbReference>
<keyword evidence="2" id="KW-0547">Nucleotide-binding</keyword>
<dbReference type="InterPro" id="IPR045864">
    <property type="entry name" value="aa-tRNA-synth_II/BPL/LPL"/>
</dbReference>
<dbReference type="NCBIfam" id="TIGR00121">
    <property type="entry name" value="birA_ligase"/>
    <property type="match status" value="1"/>
</dbReference>
<dbReference type="Pfam" id="PF03099">
    <property type="entry name" value="BPL_LplA_LipB"/>
    <property type="match status" value="1"/>
</dbReference>
<evidence type="ECO:0000256" key="6">
    <source>
        <dbReference type="ARBA" id="ARBA00047846"/>
    </source>
</evidence>
<protein>
    <recommendedName>
        <fullName evidence="5">biotin--[biotin carboxyl-carrier protein] ligase</fullName>
        <ecNumber evidence="5">6.3.4.15</ecNumber>
    </recommendedName>
</protein>
<dbReference type="PANTHER" id="PTHR12835:SF5">
    <property type="entry name" value="BIOTIN--PROTEIN LIGASE"/>
    <property type="match status" value="1"/>
</dbReference>
<evidence type="ECO:0000256" key="5">
    <source>
        <dbReference type="ARBA" id="ARBA00024227"/>
    </source>
</evidence>
<dbReference type="CDD" id="cd16442">
    <property type="entry name" value="BPL"/>
    <property type="match status" value="1"/>
</dbReference>
<organism evidence="7 8">
    <name type="scientific">Niveispirillum cyanobacteriorum</name>
    <dbReference type="NCBI Taxonomy" id="1612173"/>
    <lineage>
        <taxon>Bacteria</taxon>
        <taxon>Pseudomonadati</taxon>
        <taxon>Pseudomonadota</taxon>
        <taxon>Alphaproteobacteria</taxon>
        <taxon>Rhodospirillales</taxon>
        <taxon>Azospirillaceae</taxon>
        <taxon>Niveispirillum</taxon>
    </lineage>
</organism>
<evidence type="ECO:0000313" key="8">
    <source>
        <dbReference type="Proteomes" id="UP000234752"/>
    </source>
</evidence>
<proteinExistence type="predicted"/>
<dbReference type="InterPro" id="IPR004408">
    <property type="entry name" value="Biotin_CoA_COase_ligase"/>
</dbReference>